<dbReference type="CDD" id="cd20010">
    <property type="entry name" value="PBP1_AglR-like"/>
    <property type="match status" value="1"/>
</dbReference>
<dbReference type="Proteomes" id="UP001553161">
    <property type="component" value="Unassembled WGS sequence"/>
</dbReference>
<dbReference type="EMBL" id="JBFBVU010000021">
    <property type="protein sequence ID" value="MEV8468016.1"/>
    <property type="molecule type" value="Genomic_DNA"/>
</dbReference>
<dbReference type="InterPro" id="IPR000843">
    <property type="entry name" value="HTH_LacI"/>
</dbReference>
<reference evidence="5 6" key="1">
    <citation type="submission" date="2024-07" db="EMBL/GenBank/DDBJ databases">
        <authorList>
            <person name="Kang M."/>
        </authorList>
    </citation>
    <scope>NUCLEOTIDE SEQUENCE [LARGE SCALE GENOMIC DNA]</scope>
    <source>
        <strain evidence="5 6">DFM31</strain>
    </source>
</reference>
<evidence type="ECO:0000256" key="3">
    <source>
        <dbReference type="ARBA" id="ARBA00023163"/>
    </source>
</evidence>
<dbReference type="Pfam" id="PF00356">
    <property type="entry name" value="LacI"/>
    <property type="match status" value="1"/>
</dbReference>
<evidence type="ECO:0000313" key="6">
    <source>
        <dbReference type="Proteomes" id="UP001553161"/>
    </source>
</evidence>
<dbReference type="InterPro" id="IPR010982">
    <property type="entry name" value="Lambda_DNA-bd_dom_sf"/>
</dbReference>
<dbReference type="PROSITE" id="PS50932">
    <property type="entry name" value="HTH_LACI_2"/>
    <property type="match status" value="1"/>
</dbReference>
<proteinExistence type="predicted"/>
<evidence type="ECO:0000256" key="1">
    <source>
        <dbReference type="ARBA" id="ARBA00023015"/>
    </source>
</evidence>
<protein>
    <submittedName>
        <fullName evidence="5">Substrate-binding domain-containing protein</fullName>
    </submittedName>
</protein>
<feature type="domain" description="HTH lacI-type" evidence="4">
    <location>
        <begin position="13"/>
        <end position="67"/>
    </location>
</feature>
<dbReference type="PANTHER" id="PTHR30146">
    <property type="entry name" value="LACI-RELATED TRANSCRIPTIONAL REPRESSOR"/>
    <property type="match status" value="1"/>
</dbReference>
<dbReference type="InterPro" id="IPR046335">
    <property type="entry name" value="LacI/GalR-like_sensor"/>
</dbReference>
<dbReference type="PANTHER" id="PTHR30146:SF109">
    <property type="entry name" value="HTH-TYPE TRANSCRIPTIONAL REGULATOR GALS"/>
    <property type="match status" value="1"/>
</dbReference>
<organism evidence="5 6">
    <name type="scientific">Meridianimarinicoccus marinus</name>
    <dbReference type="NCBI Taxonomy" id="3231483"/>
    <lineage>
        <taxon>Bacteria</taxon>
        <taxon>Pseudomonadati</taxon>
        <taxon>Pseudomonadota</taxon>
        <taxon>Alphaproteobacteria</taxon>
        <taxon>Rhodobacterales</taxon>
        <taxon>Paracoccaceae</taxon>
        <taxon>Meridianimarinicoccus</taxon>
    </lineage>
</organism>
<keyword evidence="2" id="KW-0238">DNA-binding</keyword>
<comment type="caution">
    <text evidence="5">The sequence shown here is derived from an EMBL/GenBank/DDBJ whole genome shotgun (WGS) entry which is preliminary data.</text>
</comment>
<dbReference type="SUPFAM" id="SSF47413">
    <property type="entry name" value="lambda repressor-like DNA-binding domains"/>
    <property type="match status" value="1"/>
</dbReference>
<keyword evidence="6" id="KW-1185">Reference proteome</keyword>
<dbReference type="InterPro" id="IPR028082">
    <property type="entry name" value="Peripla_BP_I"/>
</dbReference>
<dbReference type="Gene3D" id="1.10.260.40">
    <property type="entry name" value="lambda repressor-like DNA-binding domains"/>
    <property type="match status" value="1"/>
</dbReference>
<evidence type="ECO:0000313" key="5">
    <source>
        <dbReference type="EMBL" id="MEV8468016.1"/>
    </source>
</evidence>
<dbReference type="SUPFAM" id="SSF53822">
    <property type="entry name" value="Periplasmic binding protein-like I"/>
    <property type="match status" value="1"/>
</dbReference>
<sequence>MEESARQPAARRVTIADVSDALGLTKSTVSRAMNGYPDIAESTRARVMRMADKMGYRPLSHAQAIRTGRVRSIGFVIETAEHDAHRPFLAEFLAGISSAASLEGWTLTVAAASSPGNTLQIIERLCADRKADGFILPRTLRTDDRIATLRRLQVPFVMFGRTGDPTDCAWYDIAGEDAMQSAVQKLAALGHRRIAFVNGGKQYNYTHLRHEGYVAGLQAAGLTFDPALVRENCMSPEDGRRATRDLLALDQPPTGIVFAMDRAALGLYDAARDLDLQVGQDISVIAYDGIIEGATMTPPLTTFSVNIRRAGERLGTLLIRRVRGSAPESLRRVEQATFLDRGSATAPARSSEELANLLRSTAAKP</sequence>
<dbReference type="RefSeq" id="WP_366193968.1">
    <property type="nucleotide sequence ID" value="NZ_JBFBVU010000021.1"/>
</dbReference>
<name>A0ABV3L8V1_9RHOB</name>
<dbReference type="Pfam" id="PF13377">
    <property type="entry name" value="Peripla_BP_3"/>
    <property type="match status" value="1"/>
</dbReference>
<accession>A0ABV3L8V1</accession>
<dbReference type="Gene3D" id="3.40.50.2300">
    <property type="match status" value="2"/>
</dbReference>
<keyword evidence="1" id="KW-0805">Transcription regulation</keyword>
<dbReference type="CDD" id="cd01392">
    <property type="entry name" value="HTH_LacI"/>
    <property type="match status" value="1"/>
</dbReference>
<evidence type="ECO:0000259" key="4">
    <source>
        <dbReference type="PROSITE" id="PS50932"/>
    </source>
</evidence>
<dbReference type="SMART" id="SM00354">
    <property type="entry name" value="HTH_LACI"/>
    <property type="match status" value="1"/>
</dbReference>
<gene>
    <name evidence="5" type="ORF">AB0T83_14665</name>
</gene>
<keyword evidence="3" id="KW-0804">Transcription</keyword>
<evidence type="ECO:0000256" key="2">
    <source>
        <dbReference type="ARBA" id="ARBA00023125"/>
    </source>
</evidence>